<comment type="caution">
    <text evidence="1">The sequence shown here is derived from an EMBL/GenBank/DDBJ whole genome shotgun (WGS) entry which is preliminary data.</text>
</comment>
<reference evidence="1 2" key="1">
    <citation type="journal article" date="2013" name="Genome Announc.">
        <title>Draft Genome Sequence of 'Candidatus Halobonum tyrrellensis' Strain G22, Isolated from the Hypersaline Waters of Lake Tyrrell, Australia.</title>
        <authorList>
            <person name="Ugalde J.A."/>
            <person name="Narasingarao P."/>
            <person name="Kuo S."/>
            <person name="Podell S."/>
            <person name="Allen E.E."/>
        </authorList>
    </citation>
    <scope>NUCLEOTIDE SEQUENCE [LARGE SCALE GENOMIC DNA]</scope>
    <source>
        <strain evidence="1 2">G22</strain>
    </source>
</reference>
<keyword evidence="2" id="KW-1185">Reference proteome</keyword>
<evidence type="ECO:0000313" key="2">
    <source>
        <dbReference type="Proteomes" id="UP000017840"/>
    </source>
</evidence>
<accession>V4HEA0</accession>
<dbReference type="AlphaFoldDB" id="V4HEA0"/>
<gene>
    <name evidence="1" type="ORF">K933_09677</name>
</gene>
<protein>
    <submittedName>
        <fullName evidence="1">Uncharacterized protein</fullName>
    </submittedName>
</protein>
<name>V4HEA0_9EURY</name>
<organism evidence="1 2">
    <name type="scientific">Candidatus Halobonum tyrrellensis G22</name>
    <dbReference type="NCBI Taxonomy" id="1324957"/>
    <lineage>
        <taxon>Archaea</taxon>
        <taxon>Methanobacteriati</taxon>
        <taxon>Methanobacteriota</taxon>
        <taxon>Stenosarchaea group</taxon>
        <taxon>Halobacteria</taxon>
        <taxon>Halobacteriales</taxon>
        <taxon>Haloferacaceae</taxon>
        <taxon>Candidatus Halobonum</taxon>
    </lineage>
</organism>
<dbReference type="Proteomes" id="UP000017840">
    <property type="component" value="Unassembled WGS sequence"/>
</dbReference>
<sequence>MRARFDHLFEHDPDLEETGELVVRADPLADAHGRTTPESAPSTGDTLHIVIDSVDCGLKRFPSAADR</sequence>
<evidence type="ECO:0000313" key="1">
    <source>
        <dbReference type="EMBL" id="ESP88383.1"/>
    </source>
</evidence>
<proteinExistence type="predicted"/>
<dbReference type="EMBL" id="ASGZ01000029">
    <property type="protein sequence ID" value="ESP88383.1"/>
    <property type="molecule type" value="Genomic_DNA"/>
</dbReference>